<keyword evidence="4" id="KW-1185">Reference proteome</keyword>
<name>A0A7X2V370_9BACI</name>
<dbReference type="RefSeq" id="WP_155110909.1">
    <property type="nucleotide sequence ID" value="NZ_WMIB01000001.1"/>
</dbReference>
<evidence type="ECO:0000313" key="3">
    <source>
        <dbReference type="EMBL" id="MTH52407.1"/>
    </source>
</evidence>
<dbReference type="InterPro" id="IPR029063">
    <property type="entry name" value="SAM-dependent_MTases_sf"/>
</dbReference>
<organism evidence="3 4">
    <name type="scientific">Metabacillus mangrovi</name>
    <dbReference type="NCBI Taxonomy" id="1491830"/>
    <lineage>
        <taxon>Bacteria</taxon>
        <taxon>Bacillati</taxon>
        <taxon>Bacillota</taxon>
        <taxon>Bacilli</taxon>
        <taxon>Bacillales</taxon>
        <taxon>Bacillaceae</taxon>
        <taxon>Metabacillus</taxon>
    </lineage>
</organism>
<dbReference type="OrthoDB" id="9794208at2"/>
<keyword evidence="2" id="KW-0808">Transferase</keyword>
<reference evidence="3 4" key="1">
    <citation type="journal article" date="2017" name="Int. J. Syst. Evol. Microbiol.">
        <title>Bacillus mangrovi sp. nov., isolated from a sediment sample from a mangrove forest.</title>
        <authorList>
            <person name="Gupta V."/>
            <person name="Singh P.K."/>
            <person name="Korpole S."/>
            <person name="Tanuku N.R.S."/>
            <person name="Pinnaka A.K."/>
        </authorList>
    </citation>
    <scope>NUCLEOTIDE SEQUENCE [LARGE SCALE GENOMIC DNA]</scope>
    <source>
        <strain evidence="3 4">KCTC 33872</strain>
    </source>
</reference>
<evidence type="ECO:0000313" key="4">
    <source>
        <dbReference type="Proteomes" id="UP000434639"/>
    </source>
</evidence>
<accession>A0A7X2V370</accession>
<evidence type="ECO:0000256" key="1">
    <source>
        <dbReference type="ARBA" id="ARBA00022603"/>
    </source>
</evidence>
<evidence type="ECO:0008006" key="5">
    <source>
        <dbReference type="Google" id="ProtNLM"/>
    </source>
</evidence>
<dbReference type="InterPro" id="IPR038375">
    <property type="entry name" value="NDUFAF7_sf"/>
</dbReference>
<dbReference type="PANTHER" id="PTHR12049:SF7">
    <property type="entry name" value="PROTEIN ARGININE METHYLTRANSFERASE NDUFAF7, MITOCHONDRIAL"/>
    <property type="match status" value="1"/>
</dbReference>
<sequence length="347" mass="39345">MKHFIVQELRRNGGSIPFSAYMELSLYHPEHGYYMSDKPKIGRNGDFYTASSISDVYGTLMGRWFADLCESRQTEPLFCEAGGGTGAFLAAFLKEWEARSPQTFHSGKVYCIEKSPFHQEKLRPLGVTLLSDLSELPDGFPGVFFSNEWFDAMPVRLIKRVDGSLYEAWVGEKDGSLEFIYKKCGEAEKYYTWAGNAVQEGCTAEIPDGMLQTLSELNDKLGEATVVTADYGLFPEQLQERRSGTIRGFRQHQLIADPLAYPFEMDLTYDIPLEAYRKAAAEYGWVERFIGKQTPFFWENGLPTLLQDDSSPDPFSKAARRNRAVRSLLVHDGISSSFHFLIHKKRG</sequence>
<dbReference type="Pfam" id="PF02636">
    <property type="entry name" value="Methyltransf_28"/>
    <property type="match status" value="1"/>
</dbReference>
<gene>
    <name evidence="3" type="ORF">GKZ89_03235</name>
</gene>
<dbReference type="Gene3D" id="3.40.50.12710">
    <property type="match status" value="1"/>
</dbReference>
<dbReference type="EMBL" id="WMIB01000001">
    <property type="protein sequence ID" value="MTH52407.1"/>
    <property type="molecule type" value="Genomic_DNA"/>
</dbReference>
<protein>
    <recommendedName>
        <fullName evidence="5">SAM-dependent methyltransferase</fullName>
    </recommendedName>
</protein>
<dbReference type="Proteomes" id="UP000434639">
    <property type="component" value="Unassembled WGS sequence"/>
</dbReference>
<dbReference type="AlphaFoldDB" id="A0A7X2V370"/>
<dbReference type="PANTHER" id="PTHR12049">
    <property type="entry name" value="PROTEIN ARGININE METHYLTRANSFERASE NDUFAF7, MITOCHONDRIAL"/>
    <property type="match status" value="1"/>
</dbReference>
<keyword evidence="1" id="KW-0489">Methyltransferase</keyword>
<evidence type="ECO:0000256" key="2">
    <source>
        <dbReference type="ARBA" id="ARBA00022679"/>
    </source>
</evidence>
<dbReference type="InterPro" id="IPR003788">
    <property type="entry name" value="NDUFAF7"/>
</dbReference>
<dbReference type="SUPFAM" id="SSF53335">
    <property type="entry name" value="S-adenosyl-L-methionine-dependent methyltransferases"/>
    <property type="match status" value="1"/>
</dbReference>
<dbReference type="GO" id="GO:0032259">
    <property type="term" value="P:methylation"/>
    <property type="evidence" value="ECO:0007669"/>
    <property type="project" value="UniProtKB-KW"/>
</dbReference>
<comment type="caution">
    <text evidence="3">The sequence shown here is derived from an EMBL/GenBank/DDBJ whole genome shotgun (WGS) entry which is preliminary data.</text>
</comment>
<proteinExistence type="predicted"/>
<dbReference type="GO" id="GO:0035243">
    <property type="term" value="F:protein-arginine omega-N symmetric methyltransferase activity"/>
    <property type="evidence" value="ECO:0007669"/>
    <property type="project" value="TreeGrafter"/>
</dbReference>